<dbReference type="PANTHER" id="PTHR13501:SF8">
    <property type="entry name" value="LARGE RIBOSOMAL SUBUNIT PROTEIN UL22M"/>
    <property type="match status" value="1"/>
</dbReference>
<dbReference type="InterPro" id="IPR047867">
    <property type="entry name" value="Ribosomal_uL22_bac/org-type"/>
</dbReference>
<dbReference type="GO" id="GO:0003735">
    <property type="term" value="F:structural constituent of ribosome"/>
    <property type="evidence" value="ECO:0007669"/>
    <property type="project" value="InterPro"/>
</dbReference>
<dbReference type="InterPro" id="IPR001063">
    <property type="entry name" value="Ribosomal_uL22"/>
</dbReference>
<dbReference type="EMBL" id="CP036316">
    <property type="protein sequence ID" value="QDT64604.1"/>
    <property type="molecule type" value="Genomic_DNA"/>
</dbReference>
<evidence type="ECO:0000313" key="11">
    <source>
        <dbReference type="EMBL" id="QDT64604.1"/>
    </source>
</evidence>
<dbReference type="PANTHER" id="PTHR13501">
    <property type="entry name" value="CHLOROPLAST 50S RIBOSOMAL PROTEIN L22-RELATED"/>
    <property type="match status" value="1"/>
</dbReference>
<comment type="function">
    <text evidence="7 10">This protein binds specifically to 23S rRNA; its binding is stimulated by other ribosomal proteins, e.g., L4, L17, and L20. It is important during the early stages of 50S assembly. It makes multiple contacts with different domains of the 23S rRNA in the assembled 50S subunit and ribosome.</text>
</comment>
<protein>
    <recommendedName>
        <fullName evidence="6 7">Large ribosomal subunit protein uL22</fullName>
    </recommendedName>
</protein>
<dbReference type="InterPro" id="IPR036394">
    <property type="entry name" value="Ribosomal_uL22_sf"/>
</dbReference>
<dbReference type="GO" id="GO:0006412">
    <property type="term" value="P:translation"/>
    <property type="evidence" value="ECO:0007669"/>
    <property type="project" value="UniProtKB-UniRule"/>
</dbReference>
<evidence type="ECO:0000256" key="8">
    <source>
        <dbReference type="RuleBase" id="RU004005"/>
    </source>
</evidence>
<comment type="function">
    <text evidence="7">The globular domain of the protein is located near the polypeptide exit tunnel on the outside of the subunit, while an extended beta-hairpin is found that lines the wall of the exit tunnel in the center of the 70S ribosome.</text>
</comment>
<dbReference type="SUPFAM" id="SSF54843">
    <property type="entry name" value="Ribosomal protein L22"/>
    <property type="match status" value="1"/>
</dbReference>
<reference evidence="11 12" key="1">
    <citation type="submission" date="2019-02" db="EMBL/GenBank/DDBJ databases">
        <title>Deep-cultivation of Planctomycetes and their phenomic and genomic characterization uncovers novel biology.</title>
        <authorList>
            <person name="Wiegand S."/>
            <person name="Jogler M."/>
            <person name="Boedeker C."/>
            <person name="Pinto D."/>
            <person name="Vollmers J."/>
            <person name="Rivas-Marin E."/>
            <person name="Kohn T."/>
            <person name="Peeters S.H."/>
            <person name="Heuer A."/>
            <person name="Rast P."/>
            <person name="Oberbeckmann S."/>
            <person name="Bunk B."/>
            <person name="Jeske O."/>
            <person name="Meyerdierks A."/>
            <person name="Storesund J.E."/>
            <person name="Kallscheuer N."/>
            <person name="Luecker S."/>
            <person name="Lage O.M."/>
            <person name="Pohl T."/>
            <person name="Merkel B.J."/>
            <person name="Hornburger P."/>
            <person name="Mueller R.-W."/>
            <person name="Bruemmer F."/>
            <person name="Labrenz M."/>
            <person name="Spormann A.M."/>
            <person name="Op den Camp H."/>
            <person name="Overmann J."/>
            <person name="Amann R."/>
            <person name="Jetten M.S.M."/>
            <person name="Mascher T."/>
            <person name="Medema M.H."/>
            <person name="Devos D.P."/>
            <person name="Kaster A.-K."/>
            <person name="Ovreas L."/>
            <person name="Rohde M."/>
            <person name="Galperin M.Y."/>
            <person name="Jogler C."/>
        </authorList>
    </citation>
    <scope>NUCLEOTIDE SEQUENCE [LARGE SCALE GENOMIC DNA]</scope>
    <source>
        <strain evidence="11 12">V22</strain>
    </source>
</reference>
<dbReference type="NCBIfam" id="TIGR01044">
    <property type="entry name" value="rplV_bact"/>
    <property type="match status" value="1"/>
</dbReference>
<name>A0A517T8A3_9PLAN</name>
<evidence type="ECO:0000256" key="4">
    <source>
        <dbReference type="ARBA" id="ARBA00022980"/>
    </source>
</evidence>
<accession>A0A517T8A3</accession>
<evidence type="ECO:0000256" key="3">
    <source>
        <dbReference type="ARBA" id="ARBA00022884"/>
    </source>
</evidence>
<dbReference type="InterPro" id="IPR018260">
    <property type="entry name" value="Ribosomal_uL22_CS"/>
</dbReference>
<keyword evidence="2 7" id="KW-0699">rRNA-binding</keyword>
<dbReference type="PROSITE" id="PS00464">
    <property type="entry name" value="RIBOSOMAL_L22"/>
    <property type="match status" value="1"/>
</dbReference>
<evidence type="ECO:0000256" key="2">
    <source>
        <dbReference type="ARBA" id="ARBA00022730"/>
    </source>
</evidence>
<comment type="subunit">
    <text evidence="7 9">Part of the 50S ribosomal subunit.</text>
</comment>
<keyword evidence="3 7" id="KW-0694">RNA-binding</keyword>
<dbReference type="Proteomes" id="UP000319976">
    <property type="component" value="Chromosome"/>
</dbReference>
<dbReference type="CDD" id="cd00336">
    <property type="entry name" value="Ribosomal_L22"/>
    <property type="match status" value="1"/>
</dbReference>
<dbReference type="GO" id="GO:0019843">
    <property type="term" value="F:rRNA binding"/>
    <property type="evidence" value="ECO:0007669"/>
    <property type="project" value="UniProtKB-UniRule"/>
</dbReference>
<dbReference type="AlphaFoldDB" id="A0A517T8A3"/>
<evidence type="ECO:0000256" key="9">
    <source>
        <dbReference type="RuleBase" id="RU004006"/>
    </source>
</evidence>
<dbReference type="KEGG" id="chya:V22_18390"/>
<gene>
    <name evidence="7 11" type="primary">rplV</name>
    <name evidence="11" type="ORF">V22_18390</name>
</gene>
<dbReference type="RefSeq" id="WP_145261911.1">
    <property type="nucleotide sequence ID" value="NZ_CP036316.1"/>
</dbReference>
<keyword evidence="4 7" id="KW-0689">Ribosomal protein</keyword>
<evidence type="ECO:0000313" key="12">
    <source>
        <dbReference type="Proteomes" id="UP000319976"/>
    </source>
</evidence>
<proteinExistence type="inferred from homology"/>
<evidence type="ECO:0000256" key="1">
    <source>
        <dbReference type="ARBA" id="ARBA00009451"/>
    </source>
</evidence>
<dbReference type="InterPro" id="IPR005727">
    <property type="entry name" value="Ribosomal_uL22_bac/chlpt-type"/>
</dbReference>
<keyword evidence="12" id="KW-1185">Reference proteome</keyword>
<dbReference type="Pfam" id="PF00237">
    <property type="entry name" value="Ribosomal_L22"/>
    <property type="match status" value="1"/>
</dbReference>
<evidence type="ECO:0000256" key="7">
    <source>
        <dbReference type="HAMAP-Rule" id="MF_01331"/>
    </source>
</evidence>
<comment type="similarity">
    <text evidence="1 7 8">Belongs to the universal ribosomal protein uL22 family.</text>
</comment>
<sequence>MATVRACHRYARISCRKVRPFADMIRGMSAGEAMDALLYVHNRGARFLREVLKSAIANAEEKGARNAEGLTITESRVDGGPMAKRIRPRARGSANVILKRSSHIHVALDAPELGLQ</sequence>
<dbReference type="GO" id="GO:0022625">
    <property type="term" value="C:cytosolic large ribosomal subunit"/>
    <property type="evidence" value="ECO:0007669"/>
    <property type="project" value="TreeGrafter"/>
</dbReference>
<organism evidence="11 12">
    <name type="scientific">Calycomorphotria hydatis</name>
    <dbReference type="NCBI Taxonomy" id="2528027"/>
    <lineage>
        <taxon>Bacteria</taxon>
        <taxon>Pseudomonadati</taxon>
        <taxon>Planctomycetota</taxon>
        <taxon>Planctomycetia</taxon>
        <taxon>Planctomycetales</taxon>
        <taxon>Planctomycetaceae</taxon>
        <taxon>Calycomorphotria</taxon>
    </lineage>
</organism>
<keyword evidence="5 7" id="KW-0687">Ribonucleoprotein</keyword>
<evidence type="ECO:0000256" key="6">
    <source>
        <dbReference type="ARBA" id="ARBA00035207"/>
    </source>
</evidence>
<dbReference type="Gene3D" id="3.90.470.10">
    <property type="entry name" value="Ribosomal protein L22/L17"/>
    <property type="match status" value="1"/>
</dbReference>
<evidence type="ECO:0000256" key="5">
    <source>
        <dbReference type="ARBA" id="ARBA00023274"/>
    </source>
</evidence>
<dbReference type="HAMAP" id="MF_01331_B">
    <property type="entry name" value="Ribosomal_uL22_B"/>
    <property type="match status" value="1"/>
</dbReference>
<evidence type="ECO:0000256" key="10">
    <source>
        <dbReference type="RuleBase" id="RU004008"/>
    </source>
</evidence>
<dbReference type="OrthoDB" id="9805969at2"/>